<dbReference type="AlphaFoldDB" id="A0A0A0BDV4"/>
<gene>
    <name evidence="2" type="ORF">LP43_2445</name>
</gene>
<dbReference type="PANTHER" id="PTHR15887:SF1">
    <property type="entry name" value="TRANSMEMBRANE PROTEIN 69"/>
    <property type="match status" value="1"/>
</dbReference>
<dbReference type="Proteomes" id="UP000029999">
    <property type="component" value="Unassembled WGS sequence"/>
</dbReference>
<name>A0A0A0BDV4_9GAMM</name>
<feature type="transmembrane region" description="Helical" evidence="1">
    <location>
        <begin position="31"/>
        <end position="51"/>
    </location>
</feature>
<dbReference type="InterPro" id="IPR021836">
    <property type="entry name" value="DUF3429"/>
</dbReference>
<organism evidence="2 3">
    <name type="scientific">Methylophaga thiooxydans</name>
    <dbReference type="NCBI Taxonomy" id="392484"/>
    <lineage>
        <taxon>Bacteria</taxon>
        <taxon>Pseudomonadati</taxon>
        <taxon>Pseudomonadota</taxon>
        <taxon>Gammaproteobacteria</taxon>
        <taxon>Thiotrichales</taxon>
        <taxon>Piscirickettsiaceae</taxon>
        <taxon>Methylophaga</taxon>
    </lineage>
</organism>
<feature type="transmembrane region" description="Helical" evidence="1">
    <location>
        <begin position="7"/>
        <end position="25"/>
    </location>
</feature>
<feature type="transmembrane region" description="Helical" evidence="1">
    <location>
        <begin position="58"/>
        <end position="78"/>
    </location>
</feature>
<keyword evidence="1" id="KW-1133">Transmembrane helix</keyword>
<dbReference type="EMBL" id="JRQD01000007">
    <property type="protein sequence ID" value="KGM05882.1"/>
    <property type="molecule type" value="Genomic_DNA"/>
</dbReference>
<dbReference type="STRING" id="392484.LP43_2445"/>
<comment type="caution">
    <text evidence="2">The sequence shown here is derived from an EMBL/GenBank/DDBJ whole genome shotgun (WGS) entry which is preliminary data.</text>
</comment>
<protein>
    <recommendedName>
        <fullName evidence="4">DUF3429 domain-containing protein</fullName>
    </recommendedName>
</protein>
<dbReference type="RefSeq" id="WP_036315752.1">
    <property type="nucleotide sequence ID" value="NZ_JRQD01000007.1"/>
</dbReference>
<evidence type="ECO:0000313" key="2">
    <source>
        <dbReference type="EMBL" id="KGM05882.1"/>
    </source>
</evidence>
<keyword evidence="1" id="KW-0812">Transmembrane</keyword>
<evidence type="ECO:0000313" key="3">
    <source>
        <dbReference type="Proteomes" id="UP000029999"/>
    </source>
</evidence>
<dbReference type="PANTHER" id="PTHR15887">
    <property type="entry name" value="TRANSMEMBRANE PROTEIN 69"/>
    <property type="match status" value="1"/>
</dbReference>
<keyword evidence="1" id="KW-0472">Membrane</keyword>
<evidence type="ECO:0008006" key="4">
    <source>
        <dbReference type="Google" id="ProtNLM"/>
    </source>
</evidence>
<proteinExistence type="predicted"/>
<sequence length="131" mass="15008">MTSWHRYLGYAGLIPFIVLSLASLADIQHAHFFLLSYAALIFSFLGGILWGCSLQLSLAPHVSLVSISCMLWAWLWLLMPGYDWLIPAALSFVLLWLYEWFLLKQRVNRDFLKLRGQLSLVAAFFLLLSSL</sequence>
<feature type="transmembrane region" description="Helical" evidence="1">
    <location>
        <begin position="84"/>
        <end position="102"/>
    </location>
</feature>
<reference evidence="2 3" key="1">
    <citation type="submission" date="2014-09" db="EMBL/GenBank/DDBJ databases">
        <authorList>
            <person name="Grob C."/>
            <person name="Taubert M."/>
            <person name="Howat A.M."/>
            <person name="Burns O.J."/>
            <person name="Dixon J.L."/>
            <person name="Chen Y."/>
            <person name="Murrell J.C."/>
        </authorList>
    </citation>
    <scope>NUCLEOTIDE SEQUENCE [LARGE SCALE GENOMIC DNA]</scope>
    <source>
        <strain evidence="2">L4</strain>
    </source>
</reference>
<dbReference type="Pfam" id="PF11911">
    <property type="entry name" value="DUF3429"/>
    <property type="match status" value="1"/>
</dbReference>
<accession>A0A0A0BDV4</accession>
<evidence type="ECO:0000256" key="1">
    <source>
        <dbReference type="SAM" id="Phobius"/>
    </source>
</evidence>